<dbReference type="GO" id="GO:0010569">
    <property type="term" value="P:regulation of double-strand break repair via homologous recombination"/>
    <property type="evidence" value="ECO:0007669"/>
    <property type="project" value="TreeGrafter"/>
</dbReference>
<evidence type="ECO:0000256" key="3">
    <source>
        <dbReference type="ARBA" id="ARBA00022763"/>
    </source>
</evidence>
<reference evidence="9" key="1">
    <citation type="submission" date="2013-12" db="EMBL/GenBank/DDBJ databases">
        <title>The Genome Sequence of Aphanomyces invadans NJM9701.</title>
        <authorList>
            <consortium name="The Broad Institute Genomics Platform"/>
            <person name="Russ C."/>
            <person name="Tyler B."/>
            <person name="van West P."/>
            <person name="Dieguez-Uribeondo J."/>
            <person name="Young S.K."/>
            <person name="Zeng Q."/>
            <person name="Gargeya S."/>
            <person name="Fitzgerald M."/>
            <person name="Abouelleil A."/>
            <person name="Alvarado L."/>
            <person name="Chapman S.B."/>
            <person name="Gainer-Dewar J."/>
            <person name="Goldberg J."/>
            <person name="Griggs A."/>
            <person name="Gujja S."/>
            <person name="Hansen M."/>
            <person name="Howarth C."/>
            <person name="Imamovic A."/>
            <person name="Ireland A."/>
            <person name="Larimer J."/>
            <person name="McCowan C."/>
            <person name="Murphy C."/>
            <person name="Pearson M."/>
            <person name="Poon T.W."/>
            <person name="Priest M."/>
            <person name="Roberts A."/>
            <person name="Saif S."/>
            <person name="Shea T."/>
            <person name="Sykes S."/>
            <person name="Wortman J."/>
            <person name="Nusbaum C."/>
            <person name="Birren B."/>
        </authorList>
    </citation>
    <scope>NUCLEOTIDE SEQUENCE [LARGE SCALE GENOMIC DNA]</scope>
    <source>
        <strain evidence="9">NJM9701</strain>
    </source>
</reference>
<dbReference type="AlphaFoldDB" id="A0A024T824"/>
<dbReference type="PANTHER" id="PTHR11472">
    <property type="entry name" value="DNA REPAIR DEAD HELICASE RAD3/XP-D SUBFAMILY MEMBER"/>
    <property type="match status" value="1"/>
</dbReference>
<dbReference type="GO" id="GO:0051539">
    <property type="term" value="F:4 iron, 4 sulfur cluster binding"/>
    <property type="evidence" value="ECO:0007669"/>
    <property type="project" value="UniProtKB-KW"/>
</dbReference>
<dbReference type="GO" id="GO:1904430">
    <property type="term" value="P:negative regulation of t-circle formation"/>
    <property type="evidence" value="ECO:0007669"/>
    <property type="project" value="TreeGrafter"/>
</dbReference>
<dbReference type="Pfam" id="PF06733">
    <property type="entry name" value="DEAD_2"/>
    <property type="match status" value="1"/>
</dbReference>
<keyword evidence="2" id="KW-0547">Nucleotide-binding</keyword>
<dbReference type="InterPro" id="IPR010614">
    <property type="entry name" value="RAD3-like_helicase_DEAD"/>
</dbReference>
<dbReference type="InterPro" id="IPR013020">
    <property type="entry name" value="Rad3/Chl1-like"/>
</dbReference>
<evidence type="ECO:0000256" key="4">
    <source>
        <dbReference type="ARBA" id="ARBA00022801"/>
    </source>
</evidence>
<dbReference type="GO" id="GO:0003677">
    <property type="term" value="F:DNA binding"/>
    <property type="evidence" value="ECO:0007669"/>
    <property type="project" value="UniProtKB-KW"/>
</dbReference>
<dbReference type="InterPro" id="IPR014001">
    <property type="entry name" value="Helicase_ATP-bd"/>
</dbReference>
<keyword evidence="1" id="KW-0408">Iron</keyword>
<proteinExistence type="predicted"/>
<keyword evidence="5" id="KW-0067">ATP-binding</keyword>
<dbReference type="InterPro" id="IPR027417">
    <property type="entry name" value="P-loop_NTPase"/>
</dbReference>
<dbReference type="NCBIfam" id="TIGR00604">
    <property type="entry name" value="rad3"/>
    <property type="match status" value="1"/>
</dbReference>
<dbReference type="OrthoDB" id="19182at2759"/>
<dbReference type="VEuPathDB" id="FungiDB:H310_15115"/>
<dbReference type="GeneID" id="20092165"/>
<dbReference type="InterPro" id="IPR014013">
    <property type="entry name" value="Helic_SF1/SF2_ATP-bd_DinG/Rad3"/>
</dbReference>
<dbReference type="CDD" id="cd17970">
    <property type="entry name" value="DEAHc_FancJ"/>
    <property type="match status" value="1"/>
</dbReference>
<keyword evidence="1" id="KW-0004">4Fe-4S</keyword>
<evidence type="ECO:0000256" key="1">
    <source>
        <dbReference type="ARBA" id="ARBA00022485"/>
    </source>
</evidence>
<dbReference type="GO" id="GO:0003678">
    <property type="term" value="F:DNA helicase activity"/>
    <property type="evidence" value="ECO:0007669"/>
    <property type="project" value="InterPro"/>
</dbReference>
<dbReference type="SMART" id="SM00487">
    <property type="entry name" value="DEXDc"/>
    <property type="match status" value="1"/>
</dbReference>
<keyword evidence="1" id="KW-0479">Metal-binding</keyword>
<name>A0A024T824_9STRA</name>
<dbReference type="EMBL" id="KI914130">
    <property type="protein sequence ID" value="ETV90054.1"/>
    <property type="molecule type" value="Genomic_DNA"/>
</dbReference>
<sequence>MPTLDIRGIPVAFPFTPYASQLVYMEKVILALETKQNALLESPTGTGKTLCLLCATLAWRIHRLKQLKAASKRTKVQYESIDGGGADDDDDKALRDKLPKIIYASRTHSQLKQVVKELKQTPYKPKVAILGSREHLCVHPEISSMRGTQQNHTCRQAVRAHKCTYKTGYDRQAKTKSAALPILDIEELVTTMKDREVCPFYLSRDMLVSADIVFMPYNYLVEPFVRNSLGVTLENAVLIFDEAHNVESVATDAASYSLSSLDVQGCIKEVEECHNLIVSGRIQPGEDTYLNSQSALTLKSLLLEIHTGLNTFPLNDRGGCTKPGAFIFEFFNQFNITFDTAPMVVTITEQVIEAMSDYAQSNPRNSKLDQLLTFLRTIYRDKENHQAMTKQYRVHIQEETVRQPGRMRNAYSSRPVTSTQRMFHYWCFHPGVAMHEIMDNKVHNIILTSGTLSPLETTVKELGISFPIQLENAHVIDASQVWVGVVGVGVTGKKLNASYESRNSPDYAAELGNTLVNITRLVPNGLLVFFPSYSILDQCTAQWQQVPRGSASGAVPIWERLAVLKPGIPGALGSRAASLLYF</sequence>
<evidence type="ECO:0000313" key="9">
    <source>
        <dbReference type="EMBL" id="ETV90054.1"/>
    </source>
</evidence>
<feature type="domain" description="Helicase ATP-binding" evidence="8">
    <location>
        <begin position="7"/>
        <end position="306"/>
    </location>
</feature>
<dbReference type="GO" id="GO:0005524">
    <property type="term" value="F:ATP binding"/>
    <property type="evidence" value="ECO:0007669"/>
    <property type="project" value="UniProtKB-KW"/>
</dbReference>
<dbReference type="GO" id="GO:0045910">
    <property type="term" value="P:negative regulation of DNA recombination"/>
    <property type="evidence" value="ECO:0007669"/>
    <property type="project" value="TreeGrafter"/>
</dbReference>
<evidence type="ECO:0000256" key="6">
    <source>
        <dbReference type="ARBA" id="ARBA00023125"/>
    </source>
</evidence>
<organism evidence="9">
    <name type="scientific">Aphanomyces invadans</name>
    <dbReference type="NCBI Taxonomy" id="157072"/>
    <lineage>
        <taxon>Eukaryota</taxon>
        <taxon>Sar</taxon>
        <taxon>Stramenopiles</taxon>
        <taxon>Oomycota</taxon>
        <taxon>Saprolegniomycetes</taxon>
        <taxon>Saprolegniales</taxon>
        <taxon>Verrucalvaceae</taxon>
        <taxon>Aphanomyces</taxon>
    </lineage>
</organism>
<keyword evidence="1" id="KW-0411">Iron-sulfur</keyword>
<protein>
    <recommendedName>
        <fullName evidence="8">Helicase ATP-binding domain-containing protein</fullName>
    </recommendedName>
</protein>
<dbReference type="SUPFAM" id="SSF52540">
    <property type="entry name" value="P-loop containing nucleoside triphosphate hydrolases"/>
    <property type="match status" value="1"/>
</dbReference>
<keyword evidence="3" id="KW-0227">DNA damage</keyword>
<dbReference type="eggNOG" id="KOG1132">
    <property type="taxonomic scope" value="Eukaryota"/>
</dbReference>
<evidence type="ECO:0000256" key="5">
    <source>
        <dbReference type="ARBA" id="ARBA00022840"/>
    </source>
</evidence>
<dbReference type="GO" id="GO:0016818">
    <property type="term" value="F:hydrolase activity, acting on acid anhydrides, in phosphorus-containing anhydrides"/>
    <property type="evidence" value="ECO:0007669"/>
    <property type="project" value="InterPro"/>
</dbReference>
<dbReference type="Pfam" id="PF23109">
    <property type="entry name" value="ARCH_RTEL1"/>
    <property type="match status" value="1"/>
</dbReference>
<dbReference type="GO" id="GO:0005634">
    <property type="term" value="C:nucleus"/>
    <property type="evidence" value="ECO:0007669"/>
    <property type="project" value="TreeGrafter"/>
</dbReference>
<dbReference type="SMART" id="SM00488">
    <property type="entry name" value="DEXDc2"/>
    <property type="match status" value="1"/>
</dbReference>
<dbReference type="GO" id="GO:0070182">
    <property type="term" value="F:DNA polymerase binding"/>
    <property type="evidence" value="ECO:0007669"/>
    <property type="project" value="TreeGrafter"/>
</dbReference>
<dbReference type="PANTHER" id="PTHR11472:SF34">
    <property type="entry name" value="REGULATOR OF TELOMERE ELONGATION HELICASE 1"/>
    <property type="match status" value="1"/>
</dbReference>
<dbReference type="STRING" id="157072.A0A024T824"/>
<accession>A0A024T824</accession>
<dbReference type="InterPro" id="IPR057498">
    <property type="entry name" value="Rtel1_ARCH"/>
</dbReference>
<evidence type="ECO:0000259" key="8">
    <source>
        <dbReference type="PROSITE" id="PS51193"/>
    </source>
</evidence>
<gene>
    <name evidence="9" type="ORF">H310_15115</name>
</gene>
<dbReference type="GO" id="GO:0090657">
    <property type="term" value="P:telomeric loop disassembly"/>
    <property type="evidence" value="ECO:0007669"/>
    <property type="project" value="TreeGrafter"/>
</dbReference>
<keyword evidence="6" id="KW-0238">DNA-binding</keyword>
<keyword evidence="7" id="KW-0234">DNA repair</keyword>
<dbReference type="PROSITE" id="PS51193">
    <property type="entry name" value="HELICASE_ATP_BIND_2"/>
    <property type="match status" value="1"/>
</dbReference>
<dbReference type="Gene3D" id="3.40.50.300">
    <property type="entry name" value="P-loop containing nucleotide triphosphate hydrolases"/>
    <property type="match status" value="2"/>
</dbReference>
<evidence type="ECO:0000256" key="7">
    <source>
        <dbReference type="ARBA" id="ARBA00023204"/>
    </source>
</evidence>
<dbReference type="RefSeq" id="XP_008881314.1">
    <property type="nucleotide sequence ID" value="XM_008883092.1"/>
</dbReference>
<dbReference type="GO" id="GO:0006281">
    <property type="term" value="P:DNA repair"/>
    <property type="evidence" value="ECO:0007669"/>
    <property type="project" value="UniProtKB-KW"/>
</dbReference>
<evidence type="ECO:0000256" key="2">
    <source>
        <dbReference type="ARBA" id="ARBA00022741"/>
    </source>
</evidence>
<dbReference type="InterPro" id="IPR006554">
    <property type="entry name" value="Helicase-like_DEXD_c2"/>
</dbReference>
<keyword evidence="4" id="KW-0378">Hydrolase</keyword>
<dbReference type="InterPro" id="IPR045028">
    <property type="entry name" value="DinG/Rad3-like"/>
</dbReference>